<dbReference type="Gene3D" id="3.30.70.120">
    <property type="match status" value="1"/>
</dbReference>
<evidence type="ECO:0000256" key="1">
    <source>
        <dbReference type="ARBA" id="ARBA00004651"/>
    </source>
</evidence>
<evidence type="ECO:0000256" key="2">
    <source>
        <dbReference type="ARBA" id="ARBA00022475"/>
    </source>
</evidence>
<evidence type="ECO:0000256" key="3">
    <source>
        <dbReference type="ARBA" id="ARBA00022692"/>
    </source>
</evidence>
<proteinExistence type="predicted"/>
<protein>
    <submittedName>
        <fullName evidence="7">DUF2179 domain-containing protein</fullName>
    </submittedName>
</protein>
<evidence type="ECO:0000313" key="7">
    <source>
        <dbReference type="EMBL" id="MBM3318577.1"/>
    </source>
</evidence>
<comment type="caution">
    <text evidence="7">The sequence shown here is derived from an EMBL/GenBank/DDBJ whole genome shotgun (WGS) entry which is preliminary data.</text>
</comment>
<name>A0A937XCQ5_UNCEI</name>
<feature type="domain" description="DUF2179" evidence="6">
    <location>
        <begin position="12"/>
        <end position="63"/>
    </location>
</feature>
<keyword evidence="3" id="KW-0812">Transmembrane</keyword>
<keyword evidence="5" id="KW-0472">Membrane</keyword>
<evidence type="ECO:0000313" key="8">
    <source>
        <dbReference type="Proteomes" id="UP000748308"/>
    </source>
</evidence>
<keyword evidence="2" id="KW-1003">Cell membrane</keyword>
<keyword evidence="4" id="KW-1133">Transmembrane helix</keyword>
<evidence type="ECO:0000256" key="5">
    <source>
        <dbReference type="ARBA" id="ARBA00023136"/>
    </source>
</evidence>
<gene>
    <name evidence="7" type="ORF">FJY75_12065</name>
</gene>
<accession>A0A937XCQ5</accession>
<dbReference type="Proteomes" id="UP000748308">
    <property type="component" value="Unassembled WGS sequence"/>
</dbReference>
<dbReference type="AlphaFoldDB" id="A0A937XCQ5"/>
<feature type="non-terminal residue" evidence="7">
    <location>
        <position position="1"/>
    </location>
</feature>
<dbReference type="Pfam" id="PF10035">
    <property type="entry name" value="DUF2179"/>
    <property type="match status" value="1"/>
</dbReference>
<dbReference type="InterPro" id="IPR019264">
    <property type="entry name" value="DUF2179"/>
</dbReference>
<dbReference type="InterPro" id="IPR015867">
    <property type="entry name" value="N-reg_PII/ATP_PRibTrfase_C"/>
</dbReference>
<dbReference type="CDD" id="cd16381">
    <property type="entry name" value="YitT_C_like_1"/>
    <property type="match status" value="1"/>
</dbReference>
<evidence type="ECO:0000259" key="6">
    <source>
        <dbReference type="Pfam" id="PF10035"/>
    </source>
</evidence>
<sequence>RLKRFLIKAGYRVTTMDASGAHGPVEILFSIIRRRQLARVERVIRRCSPRAFYTIEDVRFASGPEPLAGRFRGRPQLRSLISRRKGK</sequence>
<comment type="subcellular location">
    <subcellularLocation>
        <location evidence="1">Cell membrane</location>
        <topology evidence="1">Multi-pass membrane protein</topology>
    </subcellularLocation>
</comment>
<dbReference type="EMBL" id="VGIY01000406">
    <property type="protein sequence ID" value="MBM3318577.1"/>
    <property type="molecule type" value="Genomic_DNA"/>
</dbReference>
<organism evidence="7 8">
    <name type="scientific">Eiseniibacteriota bacterium</name>
    <dbReference type="NCBI Taxonomy" id="2212470"/>
    <lineage>
        <taxon>Bacteria</taxon>
        <taxon>Candidatus Eiseniibacteriota</taxon>
    </lineage>
</organism>
<dbReference type="GO" id="GO:0005886">
    <property type="term" value="C:plasma membrane"/>
    <property type="evidence" value="ECO:0007669"/>
    <property type="project" value="UniProtKB-SubCell"/>
</dbReference>
<reference evidence="7" key="1">
    <citation type="submission" date="2019-03" db="EMBL/GenBank/DDBJ databases">
        <title>Lake Tanganyika Metagenome-Assembled Genomes (MAGs).</title>
        <authorList>
            <person name="Tran P."/>
        </authorList>
    </citation>
    <scope>NUCLEOTIDE SEQUENCE</scope>
    <source>
        <strain evidence="7">M_DeepCast_400m_m2_100</strain>
    </source>
</reference>
<evidence type="ECO:0000256" key="4">
    <source>
        <dbReference type="ARBA" id="ARBA00022989"/>
    </source>
</evidence>